<accession>E1YJT3</accession>
<gene>
    <name evidence="2" type="ORF">N47_E50490</name>
</gene>
<dbReference type="Gene3D" id="3.40.50.1010">
    <property type="entry name" value="5'-nuclease"/>
    <property type="match status" value="1"/>
</dbReference>
<evidence type="ECO:0000259" key="1">
    <source>
        <dbReference type="Pfam" id="PF01850"/>
    </source>
</evidence>
<dbReference type="SUPFAM" id="SSF88723">
    <property type="entry name" value="PIN domain-like"/>
    <property type="match status" value="1"/>
</dbReference>
<sequence>MIILDTHIWLWWVNENIDLIGQVRNDLIQSTDIVAVSAISCFEVAWLDAHGRIELPCSRTSWFEKALEGSGINLLPITPAIASIAVDLPEHHSDPQDRIIIASALSYDDAQLMSADGKFPRYKELADRLL</sequence>
<proteinExistence type="predicted"/>
<feature type="domain" description="PIN" evidence="1">
    <location>
        <begin position="2"/>
        <end position="124"/>
    </location>
</feature>
<dbReference type="InterPro" id="IPR052919">
    <property type="entry name" value="TA_system_RNase"/>
</dbReference>
<dbReference type="PANTHER" id="PTHR36173:SF1">
    <property type="entry name" value="RIBONUCLEASE VAPC22"/>
    <property type="match status" value="1"/>
</dbReference>
<dbReference type="CDD" id="cd09872">
    <property type="entry name" value="PIN_Sll0205-like"/>
    <property type="match status" value="1"/>
</dbReference>
<evidence type="ECO:0000313" key="2">
    <source>
        <dbReference type="EMBL" id="CBX31537.1"/>
    </source>
</evidence>
<dbReference type="EMBL" id="FR695877">
    <property type="protein sequence ID" value="CBX31537.1"/>
    <property type="molecule type" value="Genomic_DNA"/>
</dbReference>
<reference evidence="2" key="1">
    <citation type="journal article" date="2011" name="Environ. Microbiol.">
        <title>Genomic insights into the metabolic potential of the polycyclic aromatic hydrocarbon degrading sulfate-reducing Deltaproteobacterium N47.</title>
        <authorList>
            <person name="Bergmann F."/>
            <person name="Selesi D."/>
            <person name="Weinmaier T."/>
            <person name="Tischler P."/>
            <person name="Rattei T."/>
            <person name="Meckenstock R.U."/>
        </authorList>
    </citation>
    <scope>NUCLEOTIDE SEQUENCE</scope>
</reference>
<dbReference type="AlphaFoldDB" id="E1YJT3"/>
<dbReference type="InterPro" id="IPR029060">
    <property type="entry name" value="PIN-like_dom_sf"/>
</dbReference>
<protein>
    <recommendedName>
        <fullName evidence="1">PIN domain-containing protein</fullName>
    </recommendedName>
</protein>
<dbReference type="InterPro" id="IPR041705">
    <property type="entry name" value="PIN_Sll0205"/>
</dbReference>
<dbReference type="InterPro" id="IPR002716">
    <property type="entry name" value="PIN_dom"/>
</dbReference>
<organism evidence="2">
    <name type="scientific">uncultured Desulfobacterium sp</name>
    <dbReference type="NCBI Taxonomy" id="201089"/>
    <lineage>
        <taxon>Bacteria</taxon>
        <taxon>Pseudomonadati</taxon>
        <taxon>Thermodesulfobacteriota</taxon>
        <taxon>Desulfobacteria</taxon>
        <taxon>Desulfobacterales</taxon>
        <taxon>Desulfobacteriaceae</taxon>
        <taxon>Desulfobacterium</taxon>
        <taxon>environmental samples</taxon>
    </lineage>
</organism>
<name>E1YJT3_9BACT</name>
<dbReference type="PANTHER" id="PTHR36173">
    <property type="entry name" value="RIBONUCLEASE VAPC16-RELATED"/>
    <property type="match status" value="1"/>
</dbReference>
<dbReference type="Pfam" id="PF01850">
    <property type="entry name" value="PIN"/>
    <property type="match status" value="1"/>
</dbReference>